<accession>A0AAE0YRQ7</accession>
<dbReference type="Proteomes" id="UP001283361">
    <property type="component" value="Unassembled WGS sequence"/>
</dbReference>
<evidence type="ECO:0000313" key="2">
    <source>
        <dbReference type="Proteomes" id="UP001283361"/>
    </source>
</evidence>
<name>A0AAE0YRQ7_9GAST</name>
<reference evidence="1" key="1">
    <citation type="journal article" date="2023" name="G3 (Bethesda)">
        <title>A reference genome for the long-term kleptoplast-retaining sea slug Elysia crispata morphotype clarki.</title>
        <authorList>
            <person name="Eastman K.E."/>
            <person name="Pendleton A.L."/>
            <person name="Shaikh M.A."/>
            <person name="Suttiyut T."/>
            <person name="Ogas R."/>
            <person name="Tomko P."/>
            <person name="Gavelis G."/>
            <person name="Widhalm J.R."/>
            <person name="Wisecaver J.H."/>
        </authorList>
    </citation>
    <scope>NUCLEOTIDE SEQUENCE</scope>
    <source>
        <strain evidence="1">ECLA1</strain>
    </source>
</reference>
<dbReference type="EMBL" id="JAWDGP010005660">
    <property type="protein sequence ID" value="KAK3754594.1"/>
    <property type="molecule type" value="Genomic_DNA"/>
</dbReference>
<proteinExistence type="predicted"/>
<evidence type="ECO:0000313" key="1">
    <source>
        <dbReference type="EMBL" id="KAK3754594.1"/>
    </source>
</evidence>
<sequence length="97" mass="10747">MRTAVYIYVIATLSTRTHSSLPRASNKKSKSDCQCETNVGPSSLEEQANVKVYLVEPDRLKLAQDVSLHTCIRDASKGSVGLNRRRSSCLPTKHKTN</sequence>
<gene>
    <name evidence="1" type="ORF">RRG08_019578</name>
</gene>
<dbReference type="AlphaFoldDB" id="A0AAE0YRQ7"/>
<keyword evidence="2" id="KW-1185">Reference proteome</keyword>
<comment type="caution">
    <text evidence="1">The sequence shown here is derived from an EMBL/GenBank/DDBJ whole genome shotgun (WGS) entry which is preliminary data.</text>
</comment>
<organism evidence="1 2">
    <name type="scientific">Elysia crispata</name>
    <name type="common">lettuce slug</name>
    <dbReference type="NCBI Taxonomy" id="231223"/>
    <lineage>
        <taxon>Eukaryota</taxon>
        <taxon>Metazoa</taxon>
        <taxon>Spiralia</taxon>
        <taxon>Lophotrochozoa</taxon>
        <taxon>Mollusca</taxon>
        <taxon>Gastropoda</taxon>
        <taxon>Heterobranchia</taxon>
        <taxon>Euthyneura</taxon>
        <taxon>Panpulmonata</taxon>
        <taxon>Sacoglossa</taxon>
        <taxon>Placobranchoidea</taxon>
        <taxon>Plakobranchidae</taxon>
        <taxon>Elysia</taxon>
    </lineage>
</organism>
<protein>
    <submittedName>
        <fullName evidence="1">Uncharacterized protein</fullName>
    </submittedName>
</protein>